<evidence type="ECO:0000259" key="11">
    <source>
        <dbReference type="Pfam" id="PF05093"/>
    </source>
</evidence>
<reference evidence="13 14" key="1">
    <citation type="submission" date="2023-10" db="EMBL/GenBank/DDBJ databases">
        <title>Genomes of two closely related lineages of the louse Polyplax serrata with different host specificities.</title>
        <authorList>
            <person name="Martinu J."/>
            <person name="Tarabai H."/>
            <person name="Stefka J."/>
            <person name="Hypsa V."/>
        </authorList>
    </citation>
    <scope>NUCLEOTIDE SEQUENCE [LARGE SCALE GENOMIC DNA]</scope>
    <source>
        <strain evidence="13">HR10_N</strain>
    </source>
</reference>
<evidence type="ECO:0000256" key="9">
    <source>
        <dbReference type="ARBA" id="ARBA00023128"/>
    </source>
</evidence>
<accession>A0AAN8P265</accession>
<evidence type="ECO:0000256" key="7">
    <source>
        <dbReference type="ARBA" id="ARBA00023004"/>
    </source>
</evidence>
<keyword evidence="7 10" id="KW-0408">Iron</keyword>
<keyword evidence="9 10" id="KW-0496">Mitochondrion</keyword>
<evidence type="ECO:0000256" key="1">
    <source>
        <dbReference type="ARBA" id="ARBA00001966"/>
    </source>
</evidence>
<dbReference type="Pfam" id="PF05093">
    <property type="entry name" value="CIAPIN1"/>
    <property type="match status" value="1"/>
</dbReference>
<comment type="cofactor">
    <cofactor evidence="10">
        <name>[2Fe-2S] cluster</name>
        <dbReference type="ChEBI" id="CHEBI:190135"/>
    </cofactor>
</comment>
<sequence>MFSVEKGNNVLIVWKDQSSETDLKEFVDHLNVGETGAVKLENINMFSAAQHKQSSFHVILSGVIFPQTIIHEFAFFSDFMKLLRPEGKLVIRQPLMNSTEIKAIKTNLVLNGFVNVSEAKEVQLPGEKLEKLKGLLNVSSVQLVEITAEKPNFELGSSCSINIAAASTLATGSGSGGGDNISSVWKVTDTMDDDLIDEDNLLSEEDLKKPDPSSLRVCGTTGKRKACKNCTCGLAEELAGEKAPPKPSSCGNCYLGDAFRCSTCPYLGMPAFKPGEKIQIPESQLKSSFS</sequence>
<dbReference type="GO" id="GO:0051539">
    <property type="term" value="F:4 iron, 4 sulfur cluster binding"/>
    <property type="evidence" value="ECO:0007669"/>
    <property type="project" value="UniProtKB-KW"/>
</dbReference>
<feature type="binding site" evidence="10">
    <location>
        <position position="232"/>
    </location>
    <ligand>
        <name>[2Fe-2S] cluster</name>
        <dbReference type="ChEBI" id="CHEBI:190135"/>
    </ligand>
</feature>
<feature type="region of interest" description="Fe-S binding site B" evidence="10">
    <location>
        <begin position="250"/>
        <end position="264"/>
    </location>
</feature>
<comment type="domain">
    <text evidence="10">The N-terminal domain has structural similarity with S-adenosyl-L-methionine-dependent methyltransferases, but does not bind S-adenosyl-L-methionine. It is required for correct assembly of the 2 Fe-S clusters.</text>
</comment>
<feature type="binding site" evidence="10">
    <location>
        <position position="261"/>
    </location>
    <ligand>
        <name>[4Fe-4S] cluster</name>
        <dbReference type="ChEBI" id="CHEBI:49883"/>
    </ligand>
</feature>
<keyword evidence="6 10" id="KW-0479">Metal-binding</keyword>
<evidence type="ECO:0000256" key="3">
    <source>
        <dbReference type="ARBA" id="ARBA00022485"/>
    </source>
</evidence>
<comment type="subcellular location">
    <subcellularLocation>
        <location evidence="10">Cytoplasm</location>
    </subcellularLocation>
    <subcellularLocation>
        <location evidence="10">Mitochondrion intermembrane space</location>
    </subcellularLocation>
</comment>
<dbReference type="GO" id="GO:0009055">
    <property type="term" value="F:electron transfer activity"/>
    <property type="evidence" value="ECO:0007669"/>
    <property type="project" value="UniProtKB-UniRule"/>
</dbReference>
<evidence type="ECO:0000256" key="2">
    <source>
        <dbReference type="ARBA" id="ARBA00008169"/>
    </source>
</evidence>
<evidence type="ECO:0000313" key="13">
    <source>
        <dbReference type="EMBL" id="KAK6632801.1"/>
    </source>
</evidence>
<dbReference type="GO" id="GO:0016226">
    <property type="term" value="P:iron-sulfur cluster assembly"/>
    <property type="evidence" value="ECO:0007669"/>
    <property type="project" value="UniProtKB-UniRule"/>
</dbReference>
<organism evidence="13 14">
    <name type="scientific">Polyplax serrata</name>
    <name type="common">Common mouse louse</name>
    <dbReference type="NCBI Taxonomy" id="468196"/>
    <lineage>
        <taxon>Eukaryota</taxon>
        <taxon>Metazoa</taxon>
        <taxon>Ecdysozoa</taxon>
        <taxon>Arthropoda</taxon>
        <taxon>Hexapoda</taxon>
        <taxon>Insecta</taxon>
        <taxon>Pterygota</taxon>
        <taxon>Neoptera</taxon>
        <taxon>Paraneoptera</taxon>
        <taxon>Psocodea</taxon>
        <taxon>Troctomorpha</taxon>
        <taxon>Phthiraptera</taxon>
        <taxon>Anoplura</taxon>
        <taxon>Polyplacidae</taxon>
        <taxon>Polyplax</taxon>
    </lineage>
</organism>
<keyword evidence="3 10" id="KW-0004">4Fe-4S</keyword>
<feature type="short sequence motif" description="Cx2C motif 2" evidence="10">
    <location>
        <begin position="261"/>
        <end position="264"/>
    </location>
</feature>
<keyword evidence="5 10" id="KW-0001">2Fe-2S</keyword>
<keyword evidence="8 10" id="KW-0411">Iron-sulfur</keyword>
<comment type="domain">
    <text evidence="10">The twin Cx2C motifs are involved in the recognition by the mitochondrial MIA40-ERV1 disulfide relay system. The formation of 2 disulfide bonds in the Cx2C motifs through dithiol/disulfide exchange reactions effectively traps the protein in the mitochondrial intermembrane space.</text>
</comment>
<dbReference type="PANTHER" id="PTHR13273">
    <property type="entry name" value="ANAMORSIN"/>
    <property type="match status" value="1"/>
</dbReference>
<dbReference type="EMBL" id="JAWJWE010000007">
    <property type="protein sequence ID" value="KAK6632801.1"/>
    <property type="molecule type" value="Genomic_DNA"/>
</dbReference>
<feature type="domain" description="Anamorsin N-terminal" evidence="12">
    <location>
        <begin position="7"/>
        <end position="158"/>
    </location>
</feature>
<feature type="binding site" evidence="10">
    <location>
        <position position="250"/>
    </location>
    <ligand>
        <name>[4Fe-4S] cluster</name>
        <dbReference type="ChEBI" id="CHEBI:49883"/>
    </ligand>
</feature>
<dbReference type="HAMAP" id="MF_03115">
    <property type="entry name" value="Anamorsin"/>
    <property type="match status" value="1"/>
</dbReference>
<dbReference type="InterPro" id="IPR007785">
    <property type="entry name" value="Anamorsin"/>
</dbReference>
<comment type="function">
    <text evidence="10">Component of the cytosolic iron-sulfur (Fe-S) protein assembly (CIA) machinery. Required for the maturation of extramitochondrial Fe-S proteins. Part of an electron transfer chain functioning in an early step of cytosolic Fe-S biogenesis, facilitating the de novo assembly of a [4Fe-4S] cluster on the cytosolic Fe-S scaffold complex. Electrons are transferred from NADPH via a FAD- and FMN-containing diflavin oxidoreductase. Together with the diflavin oxidoreductase, also required for the assembly of the diferric tyrosyl radical cofactor of ribonucleotide reductase (RNR), probably by providing electrons for reduction during radical cofactor maturation in the catalytic small subunit.</text>
</comment>
<feature type="binding site" evidence="10">
    <location>
        <position position="227"/>
    </location>
    <ligand>
        <name>[2Fe-2S] cluster</name>
        <dbReference type="ChEBI" id="CHEBI:190135"/>
    </ligand>
</feature>
<protein>
    <recommendedName>
        <fullName evidence="10">Anamorsin homolog</fullName>
    </recommendedName>
    <alternativeName>
        <fullName evidence="10">Fe-S cluster assembly protein DRE2 homolog</fullName>
    </alternativeName>
</protein>
<comment type="caution">
    <text evidence="13">The sequence shown here is derived from an EMBL/GenBank/DDBJ whole genome shotgun (WGS) entry which is preliminary data.</text>
</comment>
<feature type="binding site" evidence="10">
    <location>
        <position position="264"/>
    </location>
    <ligand>
        <name>[4Fe-4S] cluster</name>
        <dbReference type="ChEBI" id="CHEBI:49883"/>
    </ligand>
</feature>
<evidence type="ECO:0000256" key="8">
    <source>
        <dbReference type="ARBA" id="ARBA00023014"/>
    </source>
</evidence>
<comment type="domain">
    <text evidence="10">The C-terminal domain binds 2 Fe-S clusters but is otherwise mostly in an intrinsically disordered conformation.</text>
</comment>
<evidence type="ECO:0000313" key="14">
    <source>
        <dbReference type="Proteomes" id="UP001372834"/>
    </source>
</evidence>
<dbReference type="Gene3D" id="3.40.50.150">
    <property type="entry name" value="Vaccinia Virus protein VP39"/>
    <property type="match status" value="1"/>
</dbReference>
<dbReference type="Proteomes" id="UP001372834">
    <property type="component" value="Unassembled WGS sequence"/>
</dbReference>
<dbReference type="GO" id="GO:0005758">
    <property type="term" value="C:mitochondrial intermembrane space"/>
    <property type="evidence" value="ECO:0007669"/>
    <property type="project" value="UniProtKB-SubCell"/>
</dbReference>
<dbReference type="InterPro" id="IPR046408">
    <property type="entry name" value="CIAPIN1"/>
</dbReference>
<dbReference type="GO" id="GO:0051537">
    <property type="term" value="F:2 iron, 2 sulfur cluster binding"/>
    <property type="evidence" value="ECO:0007669"/>
    <property type="project" value="UniProtKB-UniRule"/>
</dbReference>
<dbReference type="InterPro" id="IPR029063">
    <property type="entry name" value="SAM-dependent_MTases_sf"/>
</dbReference>
<feature type="binding site" evidence="10">
    <location>
        <position position="253"/>
    </location>
    <ligand>
        <name>[4Fe-4S] cluster</name>
        <dbReference type="ChEBI" id="CHEBI:49883"/>
    </ligand>
</feature>
<evidence type="ECO:0000259" key="12">
    <source>
        <dbReference type="Pfam" id="PF20922"/>
    </source>
</evidence>
<evidence type="ECO:0000256" key="5">
    <source>
        <dbReference type="ARBA" id="ARBA00022714"/>
    </source>
</evidence>
<dbReference type="Pfam" id="PF20922">
    <property type="entry name" value="Anamorsin_N"/>
    <property type="match status" value="1"/>
</dbReference>
<dbReference type="GO" id="GO:0046872">
    <property type="term" value="F:metal ion binding"/>
    <property type="evidence" value="ECO:0007669"/>
    <property type="project" value="UniProtKB-KW"/>
</dbReference>
<evidence type="ECO:0000256" key="6">
    <source>
        <dbReference type="ARBA" id="ARBA00022723"/>
    </source>
</evidence>
<comment type="cofactor">
    <cofactor evidence="1 10">
        <name>[4Fe-4S] cluster</name>
        <dbReference type="ChEBI" id="CHEBI:49883"/>
    </cofactor>
</comment>
<comment type="similarity">
    <text evidence="2 10">Belongs to the anamorsin family.</text>
</comment>
<name>A0AAN8P265_POLSC</name>
<evidence type="ECO:0000256" key="4">
    <source>
        <dbReference type="ARBA" id="ARBA00022490"/>
    </source>
</evidence>
<feature type="domain" description="Anamorsin C-terminal" evidence="11">
    <location>
        <begin position="246"/>
        <end position="280"/>
    </location>
</feature>
<evidence type="ECO:0000256" key="10">
    <source>
        <dbReference type="HAMAP-Rule" id="MF_03115"/>
    </source>
</evidence>
<dbReference type="InterPro" id="IPR049011">
    <property type="entry name" value="Anamorsin_N_metazoan"/>
</dbReference>
<proteinExistence type="inferred from homology"/>
<gene>
    <name evidence="13" type="ORF">RUM43_013572</name>
</gene>
<dbReference type="AlphaFoldDB" id="A0AAN8P265"/>
<dbReference type="PANTHER" id="PTHR13273:SF14">
    <property type="entry name" value="ANAMORSIN"/>
    <property type="match status" value="1"/>
</dbReference>
<feature type="binding site" evidence="10">
    <location>
        <position position="230"/>
    </location>
    <ligand>
        <name>[2Fe-2S] cluster</name>
        <dbReference type="ChEBI" id="CHEBI:190135"/>
    </ligand>
</feature>
<feature type="short sequence motif" description="Cx2C motif 1" evidence="10">
    <location>
        <begin position="250"/>
        <end position="253"/>
    </location>
</feature>
<comment type="caution">
    <text evidence="10">Lacks conserved residue(s) required for the propagation of feature annotation.</text>
</comment>
<comment type="subunit">
    <text evidence="10">Monomer.</text>
</comment>
<keyword evidence="4 10" id="KW-0963">Cytoplasm</keyword>
<feature type="binding site" evidence="10">
    <location>
        <position position="218"/>
    </location>
    <ligand>
        <name>[2Fe-2S] cluster</name>
        <dbReference type="ChEBI" id="CHEBI:190135"/>
    </ligand>
</feature>